<evidence type="ECO:0000313" key="3">
    <source>
        <dbReference type="Proteomes" id="UP000182126"/>
    </source>
</evidence>
<protein>
    <recommendedName>
        <fullName evidence="1">HEPN AbiJ-N-terminal domain-containing protein</fullName>
    </recommendedName>
</protein>
<dbReference type="GeneID" id="36298441"/>
<name>A0A1H1PWS3_9MICO</name>
<feature type="domain" description="HEPN AbiJ-N-terminal" evidence="1">
    <location>
        <begin position="3"/>
        <end position="161"/>
    </location>
</feature>
<dbReference type="Pfam" id="PF18863">
    <property type="entry name" value="AbiJ_NTD4"/>
    <property type="match status" value="1"/>
</dbReference>
<evidence type="ECO:0000313" key="2">
    <source>
        <dbReference type="EMBL" id="SDS15658.1"/>
    </source>
</evidence>
<sequence length="288" mass="32099">MGSFAERMGHRAERTLVQSDSLDRDTRTEIWNTIVILKQVFQNVRDETYGSDTTESNVLEAVWTWEFKQARDEMRSHGQVWEHIKIYVLNEKWFDVLDLVEALVGYLGRYKTHSTRDLVATFTEGFNNRFEHFLVGFRFIGQEITPIDSTAEAEAVVAATEDAASIAGARHALERAISLLADREKPDYPNSIKESISAVEAVVKKVTGANDDLAAGLKKLENAGLSIHPALKGAWLKMYGWTSDEDGIRHGGIDAADADQALAKYVLVTCSAFVSYLIEEGRKAGLLT</sequence>
<proteinExistence type="predicted"/>
<dbReference type="RefSeq" id="WP_060921866.1">
    <property type="nucleotide sequence ID" value="NZ_LT629770.1"/>
</dbReference>
<organism evidence="2 3">
    <name type="scientific">Microbacterium paraoxydans</name>
    <dbReference type="NCBI Taxonomy" id="199592"/>
    <lineage>
        <taxon>Bacteria</taxon>
        <taxon>Bacillati</taxon>
        <taxon>Actinomycetota</taxon>
        <taxon>Actinomycetes</taxon>
        <taxon>Micrococcales</taxon>
        <taxon>Microbacteriaceae</taxon>
        <taxon>Microbacterium</taxon>
    </lineage>
</organism>
<dbReference type="EMBL" id="LT629770">
    <property type="protein sequence ID" value="SDS15658.1"/>
    <property type="molecule type" value="Genomic_DNA"/>
</dbReference>
<dbReference type="AlphaFoldDB" id="A0A1H1PWS3"/>
<gene>
    <name evidence="2" type="ORF">SAMN04489809_1214</name>
</gene>
<evidence type="ECO:0000259" key="1">
    <source>
        <dbReference type="Pfam" id="PF18863"/>
    </source>
</evidence>
<reference evidence="2 3" key="1">
    <citation type="submission" date="2016-10" db="EMBL/GenBank/DDBJ databases">
        <authorList>
            <person name="de Groot N.N."/>
        </authorList>
    </citation>
    <scope>NUCLEOTIDE SEQUENCE [LARGE SCALE GENOMIC DNA]</scope>
    <source>
        <strain evidence="2 3">DSM 15019</strain>
    </source>
</reference>
<dbReference type="Proteomes" id="UP000182126">
    <property type="component" value="Chromosome I"/>
</dbReference>
<dbReference type="InterPro" id="IPR049503">
    <property type="entry name" value="AbiJ_NTD4"/>
</dbReference>
<accession>A0A1H1PWS3</accession>